<organism evidence="3 6">
    <name type="scientific">Lentilactobacillus parakefiri</name>
    <dbReference type="NCBI Taxonomy" id="152332"/>
    <lineage>
        <taxon>Bacteria</taxon>
        <taxon>Bacillati</taxon>
        <taxon>Bacillota</taxon>
        <taxon>Bacilli</taxon>
        <taxon>Lactobacillales</taxon>
        <taxon>Lactobacillaceae</taxon>
        <taxon>Lentilactobacillus</taxon>
    </lineage>
</organism>
<dbReference type="RefSeq" id="WP_057961530.1">
    <property type="nucleotide sequence ID" value="NZ_BAAAXO010000025.1"/>
</dbReference>
<reference evidence="4 7" key="3">
    <citation type="journal article" date="2019" name="Appl. Microbiol. Biotechnol.">
        <title>Uncovering carbohydrate metabolism through a genotype-phenotype association study of 56 lactic acid bacteria genomes.</title>
        <authorList>
            <person name="Buron-Moles G."/>
            <person name="Chailyan A."/>
            <person name="Dolejs I."/>
            <person name="Forster J."/>
            <person name="Miks M.H."/>
        </authorList>
    </citation>
    <scope>NUCLEOTIDE SEQUENCE [LARGE SCALE GENOMIC DNA]</scope>
    <source>
        <strain evidence="4 7">DSM 10551</strain>
    </source>
</reference>
<keyword evidence="1" id="KW-0472">Membrane</keyword>
<comment type="caution">
    <text evidence="3">The sequence shown here is derived from an EMBL/GenBank/DDBJ whole genome shotgun (WGS) entry which is preliminary data.</text>
</comment>
<accession>A0A269YI21</accession>
<protein>
    <submittedName>
        <fullName evidence="3">Uncharacterized protein</fullName>
    </submittedName>
</protein>
<evidence type="ECO:0000313" key="7">
    <source>
        <dbReference type="Proteomes" id="UP000294668"/>
    </source>
</evidence>
<proteinExistence type="predicted"/>
<keyword evidence="1" id="KW-0812">Transmembrane</keyword>
<dbReference type="EMBL" id="NCXI01000021">
    <property type="protein sequence ID" value="PAK85069.1"/>
    <property type="molecule type" value="Genomic_DNA"/>
</dbReference>
<dbReference type="Proteomes" id="UP000216802">
    <property type="component" value="Unassembled WGS sequence"/>
</dbReference>
<evidence type="ECO:0000313" key="5">
    <source>
        <dbReference type="Proteomes" id="UP000214739"/>
    </source>
</evidence>
<evidence type="ECO:0000313" key="3">
    <source>
        <dbReference type="EMBL" id="PAK85069.1"/>
    </source>
</evidence>
<dbReference type="EMBL" id="PUFL01000032">
    <property type="protein sequence ID" value="TDG93411.1"/>
    <property type="molecule type" value="Genomic_DNA"/>
</dbReference>
<reference evidence="2 5" key="1">
    <citation type="journal article" date="2017" name="Biosci Microbiota Food Health">
        <title>Genomic characterization reconfirms the taxonomic status of Lactobacillus parakefiri.</title>
        <authorList>
            <person name="Tanizawa Y."/>
            <person name="Kobayashi H."/>
            <person name="Kaminuma E."/>
            <person name="Sakamoto M."/>
            <person name="Ohkuma M."/>
            <person name="Nakamura Y."/>
            <person name="Arita M."/>
            <person name="Tohno M."/>
        </authorList>
    </citation>
    <scope>NUCLEOTIDE SEQUENCE [LARGE SCALE GENOMIC DNA]</scope>
    <source>
        <strain evidence="2 5">JCM 8573</strain>
    </source>
</reference>
<name>A0A269YI21_9LACO</name>
<reference evidence="3 6" key="2">
    <citation type="submission" date="2017-04" db="EMBL/GenBank/DDBJ databases">
        <title>Kefir bacterial isolates.</title>
        <authorList>
            <person name="Kim Y."/>
            <person name="Blasche S."/>
            <person name="Patil K.R."/>
        </authorList>
    </citation>
    <scope>NUCLEOTIDE SEQUENCE [LARGE SCALE GENOMIC DNA]</scope>
    <source>
        <strain evidence="3 6">OG2</strain>
    </source>
</reference>
<keyword evidence="1" id="KW-1133">Transmembrane helix</keyword>
<dbReference type="EMBL" id="BDGB01000008">
    <property type="protein sequence ID" value="GAW71082.1"/>
    <property type="molecule type" value="Genomic_DNA"/>
</dbReference>
<reference evidence="4" key="4">
    <citation type="submission" date="2019-02" db="EMBL/GenBank/DDBJ databases">
        <authorList>
            <person name="Buron G."/>
            <person name="Chaylann A."/>
            <person name="Dolejs I."/>
            <person name="Forster J."/>
            <person name="Miks M.H."/>
        </authorList>
    </citation>
    <scope>NUCLEOTIDE SEQUENCE</scope>
    <source>
        <strain evidence="4">DSM 10551</strain>
    </source>
</reference>
<keyword evidence="7" id="KW-1185">Reference proteome</keyword>
<dbReference type="Proteomes" id="UP000214739">
    <property type="component" value="Unassembled WGS sequence"/>
</dbReference>
<feature type="transmembrane region" description="Helical" evidence="1">
    <location>
        <begin position="7"/>
        <end position="24"/>
    </location>
</feature>
<evidence type="ECO:0000313" key="2">
    <source>
        <dbReference type="EMBL" id="GAW71082.1"/>
    </source>
</evidence>
<evidence type="ECO:0000256" key="1">
    <source>
        <dbReference type="SAM" id="Phobius"/>
    </source>
</evidence>
<evidence type="ECO:0000313" key="4">
    <source>
        <dbReference type="EMBL" id="TDG93411.1"/>
    </source>
</evidence>
<evidence type="ECO:0000313" key="6">
    <source>
        <dbReference type="Proteomes" id="UP000216802"/>
    </source>
</evidence>
<gene>
    <name evidence="3" type="ORF">B8W98_04220</name>
    <name evidence="4" type="ORF">C5L28_000322</name>
    <name evidence="2" type="ORF">LPKJCM_00153</name>
</gene>
<dbReference type="Proteomes" id="UP000294668">
    <property type="component" value="Unassembled WGS sequence"/>
</dbReference>
<sequence>MQEILDTISTWIGAVILIVLIIAFHNYLIWGIGGIMTVYFVSVRYQIYQHNRRIDKKRTK</sequence>
<dbReference type="AlphaFoldDB" id="A0A269YI21"/>